<dbReference type="Proteomes" id="UP000507470">
    <property type="component" value="Unassembled WGS sequence"/>
</dbReference>
<dbReference type="Gene3D" id="1.25.40.20">
    <property type="entry name" value="Ankyrin repeat-containing domain"/>
    <property type="match status" value="5"/>
</dbReference>
<feature type="repeat" description="ANK" evidence="3">
    <location>
        <begin position="1148"/>
        <end position="1180"/>
    </location>
</feature>
<dbReference type="AlphaFoldDB" id="A0A6J8DB59"/>
<dbReference type="Pfam" id="PF00023">
    <property type="entry name" value="Ank"/>
    <property type="match status" value="1"/>
</dbReference>
<dbReference type="Pfam" id="PF12796">
    <property type="entry name" value="Ank_2"/>
    <property type="match status" value="4"/>
</dbReference>
<dbReference type="InterPro" id="IPR036770">
    <property type="entry name" value="Ankyrin_rpt-contain_sf"/>
</dbReference>
<keyword evidence="2 3" id="KW-0040">ANK repeat</keyword>
<organism evidence="6 7">
    <name type="scientific">Mytilus coruscus</name>
    <name type="common">Sea mussel</name>
    <dbReference type="NCBI Taxonomy" id="42192"/>
    <lineage>
        <taxon>Eukaryota</taxon>
        <taxon>Metazoa</taxon>
        <taxon>Spiralia</taxon>
        <taxon>Lophotrochozoa</taxon>
        <taxon>Mollusca</taxon>
        <taxon>Bivalvia</taxon>
        <taxon>Autobranchia</taxon>
        <taxon>Pteriomorphia</taxon>
        <taxon>Mytilida</taxon>
        <taxon>Mytiloidea</taxon>
        <taxon>Mytilidae</taxon>
        <taxon>Mytilinae</taxon>
        <taxon>Mytilus</taxon>
    </lineage>
</organism>
<evidence type="ECO:0000256" key="3">
    <source>
        <dbReference type="PROSITE-ProRule" id="PRU00023"/>
    </source>
</evidence>
<dbReference type="SMART" id="SM00248">
    <property type="entry name" value="ANK"/>
    <property type="match status" value="15"/>
</dbReference>
<protein>
    <submittedName>
        <fullName evidence="6">Uncharacterized protein</fullName>
    </submittedName>
</protein>
<dbReference type="InterPro" id="IPR049050">
    <property type="entry name" value="nSTAND3"/>
</dbReference>
<dbReference type="PRINTS" id="PR01415">
    <property type="entry name" value="ANKYRIN"/>
</dbReference>
<feature type="repeat" description="ANK" evidence="3">
    <location>
        <begin position="1062"/>
        <end position="1094"/>
    </location>
</feature>
<dbReference type="OrthoDB" id="6061140at2759"/>
<accession>A0A6J8DB59</accession>
<dbReference type="Pfam" id="PF20720">
    <property type="entry name" value="nSTAND3"/>
    <property type="match status" value="1"/>
</dbReference>
<evidence type="ECO:0000313" key="6">
    <source>
        <dbReference type="EMBL" id="CAC5404897.1"/>
    </source>
</evidence>
<evidence type="ECO:0000259" key="4">
    <source>
        <dbReference type="Pfam" id="PF18738"/>
    </source>
</evidence>
<sequence>MAEGSSTESQFSNSTIKSYVRLGLVAQKELPNLLREILLKKEPPDLLEDHLHKNNFLSRIFNEREWNIIKNACTNQYSDFDIPLMYKIIRHLKLVLAPTGEWHNKIIPTWCDNSVGDDVNRIRWIWNDIIYMYRENVNLTDAELQIYFSFLHDIAGRLEDFLEKPKQLVKIFKDIQACQIDQETEQRCLSWLKDLAESENALNSGDVHRDSTALKGMQDFQRKVFTLPYSREEIIPEKRRDDIKMQIEKWRSKDEKFVATRAADNVMKCIEKNGCVTITGSAGVGKSFIAQHIALALEKGGHQVIPVLNPSDIKNYYHPNKFQLFIVDDICGKFTANQQQIENWRQLIPVIETIMAGKRCKIIATCRSNVFQDDKFNILSPFKTCECNLTSEDLCLTSVEKVCIAEAHIGTCIKDLDEISKHHEFFPLLCSLYQEKEWVDVKESFFSNPFEVYRNELDNMSRQGDEEKFKVCSLALCVLFNNQLKETWFHSFKVTDQQRQIIEDTCVGCRLNKETSKVDLKDALEKLEGTFVCKQNGVYSIIHEVLFDCLAHYFGQRMIECIIEHGDCDFINERFLWKNLPDDQGSNVELQIQIPDDKLDLFLERLVHDWSAGKVLNLFSNSNMKVQAFRYQLLQYLEQLDKSQQIKLANTKNTVTPEDVSDSDTYPLIWASYFGYSDMVKWLLENKAKVDHCRHDGVTALYMACQNGHNAIVQLLLDKNANVNLYNEGCMTPLYIACKNDHLDIVRMLLEENVDVNLYDRDGRTPLFVACDNGNTAMVSAVLEKNPDINLSDDEGETPLNIACYKGLNDVVFALLEKNPDVNLCNILGDTPLSTASGEGHNDIAGALLDKNPDVNLCDDTGGSALFLACEKGYTGIVASLLQKEDIDVDLCNKKDNQRSPLLLACCNGHTDIVRLLLEKNSDVNLCDRNGNSPLYLACSKDYIDIVRMLLESNPNIDLCNEDGETPLVIACQNGYTDIACMLLEKDANVNLYDSSETSSLYWACLEGYREIVSKLLENGADVNHPNDDGSTPLIAACQGNYNDIILMLIEHKADVNKQMYDGDNPLISATYNGYPDVVEVLLTHGVDINRSLHNKHVLTEAIHNLPNRILSSVKREWYEDVVMSFGSSITKEYVKEKSVDYVFDVFAGSPPLHIASFMGQTDIAKLLLDHKANVNVKKKDGTTPLFYACEVGHEDIVELLLEKGADQKICRKDKTSPVDIATRNGHDSIVMMLKGKQ</sequence>
<dbReference type="PROSITE" id="PS50297">
    <property type="entry name" value="ANK_REP_REGION"/>
    <property type="match status" value="13"/>
</dbReference>
<dbReference type="PROSITE" id="PS50088">
    <property type="entry name" value="ANK_REPEAT"/>
    <property type="match status" value="13"/>
</dbReference>
<dbReference type="SUPFAM" id="SSF52540">
    <property type="entry name" value="P-loop containing nucleoside triphosphate hydrolases"/>
    <property type="match status" value="1"/>
</dbReference>
<feature type="repeat" description="ANK" evidence="3">
    <location>
        <begin position="762"/>
        <end position="794"/>
    </location>
</feature>
<evidence type="ECO:0000256" key="1">
    <source>
        <dbReference type="ARBA" id="ARBA00022737"/>
    </source>
</evidence>
<dbReference type="Pfam" id="PF13857">
    <property type="entry name" value="Ank_5"/>
    <property type="match status" value="1"/>
</dbReference>
<keyword evidence="7" id="KW-1185">Reference proteome</keyword>
<dbReference type="PANTHER" id="PTHR24123">
    <property type="entry name" value="ANKYRIN REPEAT-CONTAINING"/>
    <property type="match status" value="1"/>
</dbReference>
<feature type="repeat" description="ANK" evidence="3">
    <location>
        <begin position="963"/>
        <end position="995"/>
    </location>
</feature>
<proteinExistence type="predicted"/>
<feature type="domain" description="Novel STAND NTPase 3" evidence="5">
    <location>
        <begin position="257"/>
        <end position="409"/>
    </location>
</feature>
<feature type="repeat" description="ANK" evidence="3">
    <location>
        <begin position="696"/>
        <end position="728"/>
    </location>
</feature>
<feature type="repeat" description="ANK" evidence="3">
    <location>
        <begin position="729"/>
        <end position="761"/>
    </location>
</feature>
<evidence type="ECO:0000259" key="5">
    <source>
        <dbReference type="Pfam" id="PF20720"/>
    </source>
</evidence>
<feature type="repeat" description="ANK" evidence="3">
    <location>
        <begin position="828"/>
        <end position="860"/>
    </location>
</feature>
<gene>
    <name evidence="6" type="ORF">MCOR_38636</name>
</gene>
<reference evidence="6 7" key="1">
    <citation type="submission" date="2020-06" db="EMBL/GenBank/DDBJ databases">
        <authorList>
            <person name="Li R."/>
            <person name="Bekaert M."/>
        </authorList>
    </citation>
    <scope>NUCLEOTIDE SEQUENCE [LARGE SCALE GENOMIC DNA]</scope>
    <source>
        <strain evidence="7">wild</strain>
    </source>
</reference>
<dbReference type="EMBL" id="CACVKT020007047">
    <property type="protein sequence ID" value="CAC5404897.1"/>
    <property type="molecule type" value="Genomic_DNA"/>
</dbReference>
<feature type="repeat" description="ANK" evidence="3">
    <location>
        <begin position="795"/>
        <end position="827"/>
    </location>
</feature>
<dbReference type="InterPro" id="IPR002110">
    <property type="entry name" value="Ankyrin_rpt"/>
</dbReference>
<dbReference type="SUPFAM" id="SSF48403">
    <property type="entry name" value="Ankyrin repeat"/>
    <property type="match status" value="3"/>
</dbReference>
<dbReference type="PANTHER" id="PTHR24123:SF33">
    <property type="entry name" value="PROTEIN HOS4"/>
    <property type="match status" value="1"/>
</dbReference>
<dbReference type="Pfam" id="PF18738">
    <property type="entry name" value="HEPN_DZIP3"/>
    <property type="match status" value="1"/>
</dbReference>
<dbReference type="InterPro" id="IPR027417">
    <property type="entry name" value="P-loop_NTPase"/>
</dbReference>
<evidence type="ECO:0000313" key="7">
    <source>
        <dbReference type="Proteomes" id="UP000507470"/>
    </source>
</evidence>
<evidence type="ECO:0000256" key="2">
    <source>
        <dbReference type="ARBA" id="ARBA00023043"/>
    </source>
</evidence>
<feature type="repeat" description="ANK" evidence="3">
    <location>
        <begin position="1181"/>
        <end position="1213"/>
    </location>
</feature>
<feature type="repeat" description="ANK" evidence="3">
    <location>
        <begin position="996"/>
        <end position="1028"/>
    </location>
</feature>
<keyword evidence="1" id="KW-0677">Repeat</keyword>
<dbReference type="Gene3D" id="3.40.50.300">
    <property type="entry name" value="P-loop containing nucleotide triphosphate hydrolases"/>
    <property type="match status" value="1"/>
</dbReference>
<feature type="repeat" description="ANK" evidence="3">
    <location>
        <begin position="1029"/>
        <end position="1061"/>
    </location>
</feature>
<dbReference type="InterPro" id="IPR041249">
    <property type="entry name" value="HEPN_DZIP3"/>
</dbReference>
<feature type="repeat" description="ANK" evidence="3">
    <location>
        <begin position="897"/>
        <end position="929"/>
    </location>
</feature>
<feature type="domain" description="DZIP3-like HEPN" evidence="4">
    <location>
        <begin position="51"/>
        <end position="159"/>
    </location>
</feature>
<name>A0A6J8DB59_MYTCO</name>
<feature type="repeat" description="ANK" evidence="3">
    <location>
        <begin position="930"/>
        <end position="962"/>
    </location>
</feature>
<dbReference type="InterPro" id="IPR051165">
    <property type="entry name" value="Multifunctional_ANK_Repeat"/>
</dbReference>